<evidence type="ECO:0000256" key="2">
    <source>
        <dbReference type="ARBA" id="ARBA00007683"/>
    </source>
</evidence>
<evidence type="ECO:0000256" key="7">
    <source>
        <dbReference type="ARBA" id="ARBA00022927"/>
    </source>
</evidence>
<dbReference type="GO" id="GO:0061723">
    <property type="term" value="P:glycophagy"/>
    <property type="evidence" value="ECO:0007669"/>
    <property type="project" value="TreeGrafter"/>
</dbReference>
<keyword evidence="11" id="KW-1185">Reference proteome</keyword>
<dbReference type="AlphaFoldDB" id="A0A915LCJ7"/>
<proteinExistence type="inferred from homology"/>
<comment type="similarity">
    <text evidence="2">Belongs to the ATG3 family.</text>
</comment>
<evidence type="ECO:0000256" key="5">
    <source>
        <dbReference type="ARBA" id="ARBA00022490"/>
    </source>
</evidence>
<name>A0A915LCJ7_MELJA</name>
<protein>
    <recommendedName>
        <fullName evidence="3">Ubiquitin-like-conjugating enzyme ATG3</fullName>
    </recommendedName>
    <alternativeName>
        <fullName evidence="9">Autophagy-related protein 3</fullName>
    </alternativeName>
</protein>
<dbReference type="GO" id="GO:0000407">
    <property type="term" value="C:phagophore assembly site"/>
    <property type="evidence" value="ECO:0007669"/>
    <property type="project" value="TreeGrafter"/>
</dbReference>
<evidence type="ECO:0000313" key="12">
    <source>
        <dbReference type="WBParaSite" id="scaffold1044_cov225.g2279"/>
    </source>
</evidence>
<dbReference type="Gene3D" id="3.30.1460.50">
    <property type="match status" value="1"/>
</dbReference>
<sequence>MNDLVNQFKSAALAVGQYLTPVLKESKFKETGVLTPEEFVAAGDHLVHLCPTWSWAKASDSNGTCTYLPVDKQFLITKQVPCHQRCAQIMGYDESKEKIIKEESAETGDDQDEWVDTHHFDFETNCAPKDLEEAENEEIAENLERNNLNEEENCGEGEEEEGEPIDLDEYLSSGLLEEEDPARFVLQNKSTKETNDDSSSNSLLRTRRYDLHITYDKYYQVPRFWLVGYDENGSPLAVDKMKEDFSQEHADKTITLESHPHISGLTLATIHPCRHAPVMKRLIEQFQESGKELLVIDYLFVFLKFVQNSQAARSVSTTSLEFFRTDERGPATFLSDKLKPITHEEMERRKVSNTDPFETAEGILNWNADIIKDKERKQFKGLKKPLKLKVEQNDEYDVDPFEAVTDWLPLNKNVEKT</sequence>
<keyword evidence="6" id="KW-0833">Ubl conjugation pathway</keyword>
<dbReference type="Proteomes" id="UP000887561">
    <property type="component" value="Unplaced"/>
</dbReference>
<evidence type="ECO:0000256" key="6">
    <source>
        <dbReference type="ARBA" id="ARBA00022786"/>
    </source>
</evidence>
<reference evidence="12" key="1">
    <citation type="submission" date="2022-11" db="UniProtKB">
        <authorList>
            <consortium name="WormBaseParasite"/>
        </authorList>
    </citation>
    <scope>IDENTIFICATION</scope>
</reference>
<dbReference type="InterPro" id="IPR007135">
    <property type="entry name" value="Atg3/Atg10"/>
</dbReference>
<keyword evidence="7" id="KW-0653">Protein transport</keyword>
<dbReference type="PANTHER" id="PTHR12866:SF2">
    <property type="entry name" value="UBIQUITIN-LIKE-CONJUGATING ENZYME ATG3"/>
    <property type="match status" value="1"/>
</dbReference>
<dbReference type="WBParaSite" id="scaffold1044_cov225.g2279">
    <property type="protein sequence ID" value="scaffold1044_cov225.g2279"/>
    <property type="gene ID" value="scaffold1044_cov225.g2279"/>
</dbReference>
<evidence type="ECO:0000256" key="8">
    <source>
        <dbReference type="ARBA" id="ARBA00023006"/>
    </source>
</evidence>
<keyword evidence="8" id="KW-0072">Autophagy</keyword>
<dbReference type="GO" id="GO:0015031">
    <property type="term" value="P:protein transport"/>
    <property type="evidence" value="ECO:0007669"/>
    <property type="project" value="UniProtKB-KW"/>
</dbReference>
<feature type="compositionally biased region" description="Acidic residues" evidence="10">
    <location>
        <begin position="149"/>
        <end position="165"/>
    </location>
</feature>
<feature type="region of interest" description="Disordered" evidence="10">
    <location>
        <begin position="135"/>
        <end position="165"/>
    </location>
</feature>
<dbReference type="GO" id="GO:0000422">
    <property type="term" value="P:autophagy of mitochondrion"/>
    <property type="evidence" value="ECO:0007669"/>
    <property type="project" value="TreeGrafter"/>
</dbReference>
<organism evidence="11 12">
    <name type="scientific">Meloidogyne javanica</name>
    <name type="common">Root-knot nematode worm</name>
    <dbReference type="NCBI Taxonomy" id="6303"/>
    <lineage>
        <taxon>Eukaryota</taxon>
        <taxon>Metazoa</taxon>
        <taxon>Ecdysozoa</taxon>
        <taxon>Nematoda</taxon>
        <taxon>Chromadorea</taxon>
        <taxon>Rhabditida</taxon>
        <taxon>Tylenchina</taxon>
        <taxon>Tylenchomorpha</taxon>
        <taxon>Tylenchoidea</taxon>
        <taxon>Meloidogynidae</taxon>
        <taxon>Meloidogyninae</taxon>
        <taxon>Meloidogyne</taxon>
        <taxon>Meloidogyne incognita group</taxon>
    </lineage>
</organism>
<accession>A0A915LCJ7</accession>
<dbReference type="GO" id="GO:0044804">
    <property type="term" value="P:nucleophagy"/>
    <property type="evidence" value="ECO:0007669"/>
    <property type="project" value="TreeGrafter"/>
</dbReference>
<keyword evidence="4" id="KW-0813">Transport</keyword>
<dbReference type="PANTHER" id="PTHR12866">
    <property type="entry name" value="UBIQUITIN-LIKE-CONJUGATING ENZYME ATG3"/>
    <property type="match status" value="1"/>
</dbReference>
<keyword evidence="5" id="KW-0963">Cytoplasm</keyword>
<evidence type="ECO:0000256" key="10">
    <source>
        <dbReference type="SAM" id="MobiDB-lite"/>
    </source>
</evidence>
<evidence type="ECO:0000256" key="4">
    <source>
        <dbReference type="ARBA" id="ARBA00022448"/>
    </source>
</evidence>
<comment type="subcellular location">
    <subcellularLocation>
        <location evidence="1">Cytoplasm</location>
    </subcellularLocation>
</comment>
<dbReference type="GO" id="GO:0005829">
    <property type="term" value="C:cytosol"/>
    <property type="evidence" value="ECO:0007669"/>
    <property type="project" value="TreeGrafter"/>
</dbReference>
<evidence type="ECO:0000313" key="11">
    <source>
        <dbReference type="Proteomes" id="UP000887561"/>
    </source>
</evidence>
<dbReference type="GO" id="GO:0000045">
    <property type="term" value="P:autophagosome assembly"/>
    <property type="evidence" value="ECO:0007669"/>
    <property type="project" value="TreeGrafter"/>
</dbReference>
<evidence type="ECO:0000256" key="3">
    <source>
        <dbReference type="ARBA" id="ARBA00017573"/>
    </source>
</evidence>
<evidence type="ECO:0000256" key="9">
    <source>
        <dbReference type="ARBA" id="ARBA00034553"/>
    </source>
</evidence>
<dbReference type="Pfam" id="PF03987">
    <property type="entry name" value="Autophagy_act_C"/>
    <property type="match status" value="1"/>
</dbReference>
<dbReference type="GO" id="GO:0019776">
    <property type="term" value="F:Atg8-family ligase activity"/>
    <property type="evidence" value="ECO:0007669"/>
    <property type="project" value="TreeGrafter"/>
</dbReference>
<evidence type="ECO:0000256" key="1">
    <source>
        <dbReference type="ARBA" id="ARBA00004496"/>
    </source>
</evidence>